<gene>
    <name evidence="1" type="ORF">GPUH_LOCUS4199</name>
</gene>
<evidence type="ECO:0000313" key="1">
    <source>
        <dbReference type="EMBL" id="VDK43194.1"/>
    </source>
</evidence>
<dbReference type="GO" id="GO:0004519">
    <property type="term" value="F:endonuclease activity"/>
    <property type="evidence" value="ECO:0007669"/>
    <property type="project" value="InterPro"/>
</dbReference>
<dbReference type="Pfam" id="PF04031">
    <property type="entry name" value="Las1"/>
    <property type="match status" value="1"/>
</dbReference>
<keyword evidence="2" id="KW-1185">Reference proteome</keyword>
<protein>
    <submittedName>
        <fullName evidence="3">Prophage protein</fullName>
    </submittedName>
</protein>
<dbReference type="InterPro" id="IPR007174">
    <property type="entry name" value="Las1"/>
</dbReference>
<dbReference type="EMBL" id="UYRT01007707">
    <property type="protein sequence ID" value="VDK43194.1"/>
    <property type="molecule type" value="Genomic_DNA"/>
</dbReference>
<dbReference type="GO" id="GO:0006364">
    <property type="term" value="P:rRNA processing"/>
    <property type="evidence" value="ECO:0007669"/>
    <property type="project" value="InterPro"/>
</dbReference>
<proteinExistence type="predicted"/>
<name>A0A183D658_9BILA</name>
<dbReference type="Proteomes" id="UP000271098">
    <property type="component" value="Unassembled WGS sequence"/>
</dbReference>
<sequence length="81" mass="9382">MKLYWSNETAELKQAVELITSWKARSGQSVHMAAEMTEMLLRAVIMDRHTADNDWMEKGNVQLAYCAAIIRYVCGKHEFFL</sequence>
<accession>A0A183D658</accession>
<evidence type="ECO:0000313" key="2">
    <source>
        <dbReference type="Proteomes" id="UP000271098"/>
    </source>
</evidence>
<reference evidence="3" key="1">
    <citation type="submission" date="2016-06" db="UniProtKB">
        <authorList>
            <consortium name="WormBaseParasite"/>
        </authorList>
    </citation>
    <scope>IDENTIFICATION</scope>
</reference>
<evidence type="ECO:0000313" key="3">
    <source>
        <dbReference type="WBParaSite" id="GPUH_0000420601-mRNA-1"/>
    </source>
</evidence>
<dbReference type="OrthoDB" id="10263222at2759"/>
<dbReference type="WBParaSite" id="GPUH_0000420601-mRNA-1">
    <property type="protein sequence ID" value="GPUH_0000420601-mRNA-1"/>
    <property type="gene ID" value="GPUH_0000420601"/>
</dbReference>
<reference evidence="1 2" key="2">
    <citation type="submission" date="2018-11" db="EMBL/GenBank/DDBJ databases">
        <authorList>
            <consortium name="Pathogen Informatics"/>
        </authorList>
    </citation>
    <scope>NUCLEOTIDE SEQUENCE [LARGE SCALE GENOMIC DNA]</scope>
</reference>
<dbReference type="AlphaFoldDB" id="A0A183D658"/>
<dbReference type="GO" id="GO:0090730">
    <property type="term" value="C:Las1 complex"/>
    <property type="evidence" value="ECO:0007669"/>
    <property type="project" value="InterPro"/>
</dbReference>
<organism evidence="3">
    <name type="scientific">Gongylonema pulchrum</name>
    <dbReference type="NCBI Taxonomy" id="637853"/>
    <lineage>
        <taxon>Eukaryota</taxon>
        <taxon>Metazoa</taxon>
        <taxon>Ecdysozoa</taxon>
        <taxon>Nematoda</taxon>
        <taxon>Chromadorea</taxon>
        <taxon>Rhabditida</taxon>
        <taxon>Spirurina</taxon>
        <taxon>Spiruromorpha</taxon>
        <taxon>Spiruroidea</taxon>
        <taxon>Gongylonematidae</taxon>
        <taxon>Gongylonema</taxon>
    </lineage>
</organism>